<accession>A0A4U8VZM5</accession>
<evidence type="ECO:0000313" key="2">
    <source>
        <dbReference type="Proteomes" id="UP000290439"/>
    </source>
</evidence>
<organism evidence="1 2">
    <name type="scientific">Nocardia cyriacigeorgica</name>
    <dbReference type="NCBI Taxonomy" id="135487"/>
    <lineage>
        <taxon>Bacteria</taxon>
        <taxon>Bacillati</taxon>
        <taxon>Actinomycetota</taxon>
        <taxon>Actinomycetes</taxon>
        <taxon>Mycobacteriales</taxon>
        <taxon>Nocardiaceae</taxon>
        <taxon>Nocardia</taxon>
    </lineage>
</organism>
<evidence type="ECO:0000313" key="1">
    <source>
        <dbReference type="EMBL" id="VFA97959.1"/>
    </source>
</evidence>
<dbReference type="SUPFAM" id="SSF56634">
    <property type="entry name" value="Heme-dependent catalase-like"/>
    <property type="match status" value="1"/>
</dbReference>
<name>A0A4U8VZM5_9NOCA</name>
<sequence>MADLVSATVTKAFEAGARVRHGRVFHPRGVRLSGRFHAEDEYVSLFGQGERAVIARLSKGIGTPAGLPDVLGLAFRVLDRDDHPWDFVLATTGRGGLGRLTITPARGWASARYGSLLPYRFGESSLTWVYAETDTNQPQTAALDALAEHLREHTLGFEITVQGIGTPRRTAGELTLHPAEPEDYRTDFFDPMLNHPAEVTLVPDLVTKFRERAYIGSRRGRGEES</sequence>
<protein>
    <recommendedName>
        <fullName evidence="3">Phosphodiesterase</fullName>
    </recommendedName>
</protein>
<reference evidence="1 2" key="1">
    <citation type="submission" date="2019-02" db="EMBL/GenBank/DDBJ databases">
        <authorList>
            <consortium name="Pathogen Informatics"/>
        </authorList>
    </citation>
    <scope>NUCLEOTIDE SEQUENCE [LARGE SCALE GENOMIC DNA]</scope>
    <source>
        <strain evidence="1 2">3012STDY6756504</strain>
    </source>
</reference>
<gene>
    <name evidence="1" type="ORF">NCTC10797_01724</name>
</gene>
<proteinExistence type="predicted"/>
<dbReference type="EMBL" id="LR215973">
    <property type="protein sequence ID" value="VFA97959.1"/>
    <property type="molecule type" value="Genomic_DNA"/>
</dbReference>
<dbReference type="InterPro" id="IPR020835">
    <property type="entry name" value="Catalase_sf"/>
</dbReference>
<dbReference type="Proteomes" id="UP000290439">
    <property type="component" value="Chromosome"/>
</dbReference>
<dbReference type="GO" id="GO:0020037">
    <property type="term" value="F:heme binding"/>
    <property type="evidence" value="ECO:0007669"/>
    <property type="project" value="InterPro"/>
</dbReference>
<evidence type="ECO:0008006" key="3">
    <source>
        <dbReference type="Google" id="ProtNLM"/>
    </source>
</evidence>
<dbReference type="AlphaFoldDB" id="A0A4U8VZM5"/>
<dbReference type="RefSeq" id="WP_232052105.1">
    <property type="nucleotide sequence ID" value="NZ_LR215973.1"/>
</dbReference>